<reference evidence="4" key="1">
    <citation type="journal article" date="2012" name="Proc. Natl. Acad. Sci. U.S.A.">
        <title>Antigenic diversity is generated by distinct evolutionary mechanisms in African trypanosome species.</title>
        <authorList>
            <person name="Jackson A.P."/>
            <person name="Berry A."/>
            <person name="Aslett M."/>
            <person name="Allison H.C."/>
            <person name="Burton P."/>
            <person name="Vavrova-Anderson J."/>
            <person name="Brown R."/>
            <person name="Browne H."/>
            <person name="Corton N."/>
            <person name="Hauser H."/>
            <person name="Gamble J."/>
            <person name="Gilderthorp R."/>
            <person name="Marcello L."/>
            <person name="McQuillan J."/>
            <person name="Otto T.D."/>
            <person name="Quail M.A."/>
            <person name="Sanders M.J."/>
            <person name="van Tonder A."/>
            <person name="Ginger M.L."/>
            <person name="Field M.C."/>
            <person name="Barry J.D."/>
            <person name="Hertz-Fowler C."/>
            <person name="Berriman M."/>
        </authorList>
    </citation>
    <scope>NUCLEOTIDE SEQUENCE</scope>
    <source>
        <strain evidence="4">IL3000</strain>
    </source>
</reference>
<feature type="region of interest" description="Disordered" evidence="2">
    <location>
        <begin position="94"/>
        <end position="183"/>
    </location>
</feature>
<dbReference type="Gene3D" id="3.30.70.330">
    <property type="match status" value="1"/>
</dbReference>
<protein>
    <submittedName>
        <fullName evidence="4">Uncharacterized protein TCIL3000_11_16510</fullName>
    </submittedName>
</protein>
<gene>
    <name evidence="4" type="ORF">TCIL3000_11_16510</name>
</gene>
<evidence type="ECO:0000256" key="1">
    <source>
        <dbReference type="PROSITE-ProRule" id="PRU00176"/>
    </source>
</evidence>
<evidence type="ECO:0000259" key="3">
    <source>
        <dbReference type="PROSITE" id="PS50102"/>
    </source>
</evidence>
<dbReference type="InterPro" id="IPR000504">
    <property type="entry name" value="RRM_dom"/>
</dbReference>
<dbReference type="PROSITE" id="PS50102">
    <property type="entry name" value="RRM"/>
    <property type="match status" value="1"/>
</dbReference>
<organism evidence="4">
    <name type="scientific">Trypanosoma congolense (strain IL3000)</name>
    <dbReference type="NCBI Taxonomy" id="1068625"/>
    <lineage>
        <taxon>Eukaryota</taxon>
        <taxon>Discoba</taxon>
        <taxon>Euglenozoa</taxon>
        <taxon>Kinetoplastea</taxon>
        <taxon>Metakinetoplastina</taxon>
        <taxon>Trypanosomatida</taxon>
        <taxon>Trypanosomatidae</taxon>
        <taxon>Trypanosoma</taxon>
        <taxon>Nannomonas</taxon>
    </lineage>
</organism>
<dbReference type="VEuPathDB" id="TriTrypDB:TcIL3000.11.16510"/>
<accession>G0V3B6</accession>
<dbReference type="InterPro" id="IPR035979">
    <property type="entry name" value="RBD_domain_sf"/>
</dbReference>
<keyword evidence="1" id="KW-0694">RNA-binding</keyword>
<feature type="domain" description="RRM" evidence="3">
    <location>
        <begin position="340"/>
        <end position="411"/>
    </location>
</feature>
<dbReference type="SMART" id="SM00360">
    <property type="entry name" value="RRM"/>
    <property type="match status" value="1"/>
</dbReference>
<evidence type="ECO:0000313" key="4">
    <source>
        <dbReference type="EMBL" id="CCC96139.1"/>
    </source>
</evidence>
<feature type="compositionally biased region" description="Polar residues" evidence="2">
    <location>
        <begin position="160"/>
        <end position="177"/>
    </location>
</feature>
<proteinExistence type="predicted"/>
<evidence type="ECO:0000256" key="2">
    <source>
        <dbReference type="SAM" id="MobiDB-lite"/>
    </source>
</evidence>
<dbReference type="GO" id="GO:0003723">
    <property type="term" value="F:RNA binding"/>
    <property type="evidence" value="ECO:0007669"/>
    <property type="project" value="UniProtKB-UniRule"/>
</dbReference>
<sequence>MTSTARDLQTYHLARLLHLVPHLHRVYAENCFLIPLFFSSVSPGAKQLARLILLCLQREFGDRGSTDIYLNILSFLSFPELVTAPTASVVADARTAPGTQSSDEKSDNITARDASVQFSTAGSRKRQRPEGAEEVGEEGSERLASGQAAKFPEALAQPSRDASAQSEKGAATSSSPVSGAEATIMGSPEEGVSASIPLFLVRPPALSAHVSMTQLYVRMTSEYQLNEETMNTYFGRYGQVSCTQVHERQVTDGRRSGGVSHVQDFIVTVDSMHNALQAVYHAYYQELTFIALHDPEHNRFTLTDADRVLSGISVEIFEELPQTVDSMGEAGSSSHQSFIPDVVVDGLPYWLTVDQLRACFSEYGTVMDLRTSIDDRSGAFTGAALLRMSSVEEAIAASEGLNGTTLKGCPLVSGVLDAHLNVVSLRRGTVIRRADEMLPEDYDLTENGRRWV</sequence>
<dbReference type="InterPro" id="IPR012677">
    <property type="entry name" value="Nucleotide-bd_a/b_plait_sf"/>
</dbReference>
<dbReference type="PANTHER" id="PTHR15241:SF304">
    <property type="entry name" value="RRM DOMAIN-CONTAINING PROTEIN"/>
    <property type="match status" value="1"/>
</dbReference>
<dbReference type="EMBL" id="HE575324">
    <property type="protein sequence ID" value="CCC96139.1"/>
    <property type="molecule type" value="Genomic_DNA"/>
</dbReference>
<dbReference type="AlphaFoldDB" id="G0V3B6"/>
<name>G0V3B6_TRYCI</name>
<dbReference type="CDD" id="cd00590">
    <property type="entry name" value="RRM_SF"/>
    <property type="match status" value="1"/>
</dbReference>
<dbReference type="Pfam" id="PF00076">
    <property type="entry name" value="RRM_1"/>
    <property type="match status" value="1"/>
</dbReference>
<dbReference type="PANTHER" id="PTHR15241">
    <property type="entry name" value="TRANSFORMER-2-RELATED"/>
    <property type="match status" value="1"/>
</dbReference>
<dbReference type="SUPFAM" id="SSF54928">
    <property type="entry name" value="RNA-binding domain, RBD"/>
    <property type="match status" value="1"/>
</dbReference>